<dbReference type="InterPro" id="IPR036236">
    <property type="entry name" value="Znf_C2H2_sf"/>
</dbReference>
<keyword evidence="7" id="KW-0862">Zinc</keyword>
<evidence type="ECO:0000259" key="13">
    <source>
        <dbReference type="PROSITE" id="PS50157"/>
    </source>
</evidence>
<comment type="caution">
    <text evidence="14">The sequence shown here is derived from an EMBL/GenBank/DDBJ whole genome shotgun (WGS) entry which is preliminary data.</text>
</comment>
<evidence type="ECO:0000313" key="14">
    <source>
        <dbReference type="EMBL" id="CAL1279629.1"/>
    </source>
</evidence>
<evidence type="ECO:0000256" key="12">
    <source>
        <dbReference type="PROSITE-ProRule" id="PRU00042"/>
    </source>
</evidence>
<evidence type="ECO:0000256" key="11">
    <source>
        <dbReference type="ARBA" id="ARBA00053345"/>
    </source>
</evidence>
<feature type="domain" description="C2H2-type" evidence="13">
    <location>
        <begin position="74"/>
        <end position="101"/>
    </location>
</feature>
<dbReference type="GO" id="GO:0035282">
    <property type="term" value="P:segmentation"/>
    <property type="evidence" value="ECO:0007669"/>
    <property type="project" value="UniProtKB-KW"/>
</dbReference>
<dbReference type="GO" id="GO:0000981">
    <property type="term" value="F:DNA-binding transcription factor activity, RNA polymerase II-specific"/>
    <property type="evidence" value="ECO:0007669"/>
    <property type="project" value="TreeGrafter"/>
</dbReference>
<dbReference type="FunFam" id="3.30.160.60:FF:000624">
    <property type="entry name" value="zinc finger protein 697"/>
    <property type="match status" value="1"/>
</dbReference>
<evidence type="ECO:0000256" key="1">
    <source>
        <dbReference type="ARBA" id="ARBA00004123"/>
    </source>
</evidence>
<dbReference type="Pfam" id="PF00096">
    <property type="entry name" value="zf-C2H2"/>
    <property type="match status" value="2"/>
</dbReference>
<keyword evidence="3" id="KW-0302">Gap protein</keyword>
<dbReference type="Proteomes" id="UP001497382">
    <property type="component" value="Unassembled WGS sequence"/>
</dbReference>
<comment type="subcellular location">
    <subcellularLocation>
        <location evidence="1">Nucleus</location>
    </subcellularLocation>
</comment>
<dbReference type="PANTHER" id="PTHR14003">
    <property type="entry name" value="TRANSCRIPTIONAL REPRESSOR PROTEIN YY"/>
    <property type="match status" value="1"/>
</dbReference>
<comment type="similarity">
    <text evidence="2">Belongs to the krueppel C2H2-type zinc-finger protein family.</text>
</comment>
<keyword evidence="8" id="KW-0238">DNA-binding</keyword>
<reference evidence="14 15" key="1">
    <citation type="submission" date="2024-04" db="EMBL/GenBank/DDBJ databases">
        <authorList>
            <person name="Rising A."/>
            <person name="Reimegard J."/>
            <person name="Sonavane S."/>
            <person name="Akerstrom W."/>
            <person name="Nylinder S."/>
            <person name="Hedman E."/>
            <person name="Kallberg Y."/>
        </authorList>
    </citation>
    <scope>NUCLEOTIDE SEQUENCE [LARGE SCALE GENOMIC DNA]</scope>
</reference>
<evidence type="ECO:0000256" key="6">
    <source>
        <dbReference type="ARBA" id="ARBA00022771"/>
    </source>
</evidence>
<dbReference type="FunFam" id="3.30.160.60:FF:001954">
    <property type="entry name" value="Zinc finger protein 787"/>
    <property type="match status" value="1"/>
</dbReference>
<evidence type="ECO:0000256" key="3">
    <source>
        <dbReference type="ARBA" id="ARBA00022492"/>
    </source>
</evidence>
<accession>A0AAV2A8F2</accession>
<dbReference type="PANTHER" id="PTHR14003:SF23">
    <property type="entry name" value="ZINC FINGER PROTEIN 143"/>
    <property type="match status" value="1"/>
</dbReference>
<dbReference type="SUPFAM" id="SSF57667">
    <property type="entry name" value="beta-beta-alpha zinc fingers"/>
    <property type="match status" value="2"/>
</dbReference>
<evidence type="ECO:0000256" key="2">
    <source>
        <dbReference type="ARBA" id="ARBA00006991"/>
    </source>
</evidence>
<keyword evidence="4" id="KW-0479">Metal-binding</keyword>
<dbReference type="GO" id="GO:0000978">
    <property type="term" value="F:RNA polymerase II cis-regulatory region sequence-specific DNA binding"/>
    <property type="evidence" value="ECO:0007669"/>
    <property type="project" value="TreeGrafter"/>
</dbReference>
<dbReference type="GO" id="GO:0005667">
    <property type="term" value="C:transcription regulator complex"/>
    <property type="evidence" value="ECO:0007669"/>
    <property type="project" value="TreeGrafter"/>
</dbReference>
<feature type="domain" description="C2H2-type" evidence="13">
    <location>
        <begin position="130"/>
        <end position="153"/>
    </location>
</feature>
<feature type="domain" description="C2H2-type" evidence="13">
    <location>
        <begin position="102"/>
        <end position="129"/>
    </location>
</feature>
<evidence type="ECO:0000256" key="8">
    <source>
        <dbReference type="ARBA" id="ARBA00023125"/>
    </source>
</evidence>
<comment type="function">
    <text evidence="11">Krueppel is a gap class segmentation protein.</text>
</comment>
<evidence type="ECO:0000256" key="5">
    <source>
        <dbReference type="ARBA" id="ARBA00022737"/>
    </source>
</evidence>
<evidence type="ECO:0000256" key="10">
    <source>
        <dbReference type="ARBA" id="ARBA00023843"/>
    </source>
</evidence>
<dbReference type="GO" id="GO:0008270">
    <property type="term" value="F:zinc ion binding"/>
    <property type="evidence" value="ECO:0007669"/>
    <property type="project" value="UniProtKB-KW"/>
</dbReference>
<sequence>MEEWTSENTHKKQKMAEICTKEATNRPEARFDYVRLCAHSAALDLLCSQQNEQNWEWKVSGVIEYTKYRPRKLHCCPHCEYTAIRVSDVKRHLLTHTGEQPFECSYCGKSFSQKGNLATHMLIHTGEKPFNCSVCGKGFAQKFALKVHMHKSHNYVF</sequence>
<organism evidence="14 15">
    <name type="scientific">Larinioides sclopetarius</name>
    <dbReference type="NCBI Taxonomy" id="280406"/>
    <lineage>
        <taxon>Eukaryota</taxon>
        <taxon>Metazoa</taxon>
        <taxon>Ecdysozoa</taxon>
        <taxon>Arthropoda</taxon>
        <taxon>Chelicerata</taxon>
        <taxon>Arachnida</taxon>
        <taxon>Araneae</taxon>
        <taxon>Araneomorphae</taxon>
        <taxon>Entelegynae</taxon>
        <taxon>Araneoidea</taxon>
        <taxon>Araneidae</taxon>
        <taxon>Larinioides</taxon>
    </lineage>
</organism>
<keyword evidence="9" id="KW-0539">Nucleus</keyword>
<dbReference type="EMBL" id="CAXIEN010000124">
    <property type="protein sequence ID" value="CAL1279629.1"/>
    <property type="molecule type" value="Genomic_DNA"/>
</dbReference>
<dbReference type="SMART" id="SM00355">
    <property type="entry name" value="ZnF_C2H2"/>
    <property type="match status" value="3"/>
</dbReference>
<dbReference type="InterPro" id="IPR013087">
    <property type="entry name" value="Znf_C2H2_type"/>
</dbReference>
<dbReference type="PROSITE" id="PS00028">
    <property type="entry name" value="ZINC_FINGER_C2H2_1"/>
    <property type="match status" value="2"/>
</dbReference>
<protein>
    <recommendedName>
        <fullName evidence="10">Protein krueppel</fullName>
    </recommendedName>
</protein>
<evidence type="ECO:0000256" key="9">
    <source>
        <dbReference type="ARBA" id="ARBA00023242"/>
    </source>
</evidence>
<evidence type="ECO:0000313" key="15">
    <source>
        <dbReference type="Proteomes" id="UP001497382"/>
    </source>
</evidence>
<dbReference type="PROSITE" id="PS50157">
    <property type="entry name" value="ZINC_FINGER_C2H2_2"/>
    <property type="match status" value="3"/>
</dbReference>
<keyword evidence="3" id="KW-0217">Developmental protein</keyword>
<evidence type="ECO:0000256" key="7">
    <source>
        <dbReference type="ARBA" id="ARBA00022833"/>
    </source>
</evidence>
<keyword evidence="15" id="KW-1185">Reference proteome</keyword>
<dbReference type="AlphaFoldDB" id="A0AAV2A8F2"/>
<keyword evidence="5" id="KW-0677">Repeat</keyword>
<gene>
    <name evidence="14" type="ORF">LARSCL_LOCUS10495</name>
</gene>
<evidence type="ECO:0000256" key="4">
    <source>
        <dbReference type="ARBA" id="ARBA00022723"/>
    </source>
</evidence>
<name>A0AAV2A8F2_9ARAC</name>
<proteinExistence type="inferred from homology"/>
<dbReference type="GO" id="GO:0000785">
    <property type="term" value="C:chromatin"/>
    <property type="evidence" value="ECO:0007669"/>
    <property type="project" value="TreeGrafter"/>
</dbReference>
<dbReference type="Gene3D" id="3.30.160.60">
    <property type="entry name" value="Classic Zinc Finger"/>
    <property type="match status" value="3"/>
</dbReference>
<keyword evidence="6 12" id="KW-0863">Zinc-finger</keyword>
<dbReference type="GO" id="GO:0031519">
    <property type="term" value="C:PcG protein complex"/>
    <property type="evidence" value="ECO:0007669"/>
    <property type="project" value="TreeGrafter"/>
</dbReference>